<accession>A0A9P0DQ30</accession>
<feature type="transmembrane region" description="Helical" evidence="11">
    <location>
        <begin position="454"/>
        <end position="481"/>
    </location>
</feature>
<organism evidence="13 14">
    <name type="scientific">Phaedon cochleariae</name>
    <name type="common">Mustard beetle</name>
    <dbReference type="NCBI Taxonomy" id="80249"/>
    <lineage>
        <taxon>Eukaryota</taxon>
        <taxon>Metazoa</taxon>
        <taxon>Ecdysozoa</taxon>
        <taxon>Arthropoda</taxon>
        <taxon>Hexapoda</taxon>
        <taxon>Insecta</taxon>
        <taxon>Pterygota</taxon>
        <taxon>Neoptera</taxon>
        <taxon>Endopterygota</taxon>
        <taxon>Coleoptera</taxon>
        <taxon>Polyphaga</taxon>
        <taxon>Cucujiformia</taxon>
        <taxon>Chrysomeloidea</taxon>
        <taxon>Chrysomelidae</taxon>
        <taxon>Chrysomelinae</taxon>
        <taxon>Chrysomelini</taxon>
        <taxon>Phaedon</taxon>
    </lineage>
</organism>
<keyword evidence="3" id="KW-0813">Transport</keyword>
<sequence length="673" mass="75614">MDEEKTPLLRAEPFHIASISSVGNEDDSFESSSVKVESVRVPMYGTDSGSVVKIVPIEERITYTWNNLNAFTTGRENTKRKYWCCGENDVVENKQRKHILKNVNGVAHPGELLAVLGSSGSGKTTLLNALTFRPTREIVVTGTRCMNGVPVNSKALTKVSAYVQQDDLFIDTLTVREHLIFQALVRMDKNIKYEQRLKRVEEVLSELTLRSCENTQIGCTSGNGISGGEKKRLAFAAEVLTNPSMMFCDEPTSGLDSFMALNVVQVLKTMAQGGKTVVCTIHQPSSELYAMFDKLLLMSEGRVAFMGSPHEADEFFREIKAPCPRNFNPADYFIQLLAIVPGTEESSRQAVAMICDTFEKSDSGIKVAVESATGNKYQDENGVDIWSNGEENCPYKASWWAQFQAVLWRSWISIMKHPSLVKVRLLQTIMVSLVIGAIYYGQEINQDGVMNINGVLFIFLTNMTFQNVYAVINVFCSELPIFLREQRNGMYRTDVYFLSKTLAELPFFIVLPFLFTSVCYFIIGLNSDMSKFLFACVIVILVANVATSFGYMISCLSATYSMALSLGPPLIIPSLLFGGFFLNINSIPVYLKWASYLSWFKYGNEALLINQWENIEEIECPIGNSTCPPNGRVVLKMFNFMEENLYFDVICLFCLIVSFRLVAFFALLRKTYK</sequence>
<feature type="transmembrane region" description="Helical" evidence="11">
    <location>
        <begin position="570"/>
        <end position="591"/>
    </location>
</feature>
<dbReference type="CDD" id="cd03213">
    <property type="entry name" value="ABCG_EPDR"/>
    <property type="match status" value="1"/>
</dbReference>
<reference evidence="13" key="2">
    <citation type="submission" date="2022-10" db="EMBL/GenBank/DDBJ databases">
        <authorList>
            <consortium name="ENA_rothamsted_submissions"/>
            <consortium name="culmorum"/>
            <person name="King R."/>
        </authorList>
    </citation>
    <scope>NUCLEOTIDE SEQUENCE</scope>
</reference>
<dbReference type="PROSITE" id="PS00211">
    <property type="entry name" value="ABC_TRANSPORTER_1"/>
    <property type="match status" value="1"/>
</dbReference>
<dbReference type="GO" id="GO:0016887">
    <property type="term" value="F:ATP hydrolysis activity"/>
    <property type="evidence" value="ECO:0007669"/>
    <property type="project" value="InterPro"/>
</dbReference>
<dbReference type="GO" id="GO:0030659">
    <property type="term" value="C:cytoplasmic vesicle membrane"/>
    <property type="evidence" value="ECO:0007669"/>
    <property type="project" value="TreeGrafter"/>
</dbReference>
<keyword evidence="6" id="KW-0547">Nucleotide-binding</keyword>
<dbReference type="Pfam" id="PF19055">
    <property type="entry name" value="ABC2_membrane_7"/>
    <property type="match status" value="1"/>
</dbReference>
<dbReference type="Pfam" id="PF00005">
    <property type="entry name" value="ABC_tran"/>
    <property type="match status" value="1"/>
</dbReference>
<evidence type="ECO:0000256" key="7">
    <source>
        <dbReference type="ARBA" id="ARBA00022840"/>
    </source>
</evidence>
<dbReference type="GO" id="GO:0005886">
    <property type="term" value="C:plasma membrane"/>
    <property type="evidence" value="ECO:0007669"/>
    <property type="project" value="TreeGrafter"/>
</dbReference>
<evidence type="ECO:0000256" key="3">
    <source>
        <dbReference type="ARBA" id="ARBA00022448"/>
    </source>
</evidence>
<dbReference type="SUPFAM" id="SSF52540">
    <property type="entry name" value="P-loop containing nucleoside triphosphate hydrolases"/>
    <property type="match status" value="1"/>
</dbReference>
<feature type="transmembrane region" description="Helical" evidence="11">
    <location>
        <begin position="645"/>
        <end position="668"/>
    </location>
</feature>
<dbReference type="GO" id="GO:0031409">
    <property type="term" value="F:pigment binding"/>
    <property type="evidence" value="ECO:0007669"/>
    <property type="project" value="UniProtKB-KW"/>
</dbReference>
<dbReference type="InterPro" id="IPR027417">
    <property type="entry name" value="P-loop_NTPase"/>
</dbReference>
<evidence type="ECO:0000256" key="1">
    <source>
        <dbReference type="ARBA" id="ARBA00004141"/>
    </source>
</evidence>
<keyword evidence="9 11" id="KW-0472">Membrane</keyword>
<proteinExistence type="inferred from homology"/>
<evidence type="ECO:0000259" key="12">
    <source>
        <dbReference type="PROSITE" id="PS50893"/>
    </source>
</evidence>
<keyword evidence="7" id="KW-0067">ATP-binding</keyword>
<dbReference type="InterPro" id="IPR017871">
    <property type="entry name" value="ABC_transporter-like_CS"/>
</dbReference>
<reference evidence="13" key="1">
    <citation type="submission" date="2022-01" db="EMBL/GenBank/DDBJ databases">
        <authorList>
            <person name="King R."/>
        </authorList>
    </citation>
    <scope>NUCLEOTIDE SEQUENCE</scope>
</reference>
<dbReference type="InterPro" id="IPR003593">
    <property type="entry name" value="AAA+_ATPase"/>
</dbReference>
<dbReference type="AlphaFoldDB" id="A0A9P0DQ30"/>
<dbReference type="InterPro" id="IPR050352">
    <property type="entry name" value="ABCG_transporters"/>
</dbReference>
<name>A0A9P0DQ30_PHACE</name>
<keyword evidence="5 11" id="KW-0812">Transmembrane</keyword>
<evidence type="ECO:0000256" key="10">
    <source>
        <dbReference type="ARBA" id="ARBA00039188"/>
    </source>
</evidence>
<dbReference type="GO" id="GO:0140359">
    <property type="term" value="F:ABC-type transporter activity"/>
    <property type="evidence" value="ECO:0007669"/>
    <property type="project" value="InterPro"/>
</dbReference>
<dbReference type="PANTHER" id="PTHR48041">
    <property type="entry name" value="ABC TRANSPORTER G FAMILY MEMBER 28"/>
    <property type="match status" value="1"/>
</dbReference>
<keyword evidence="4" id="KW-0608">Pigment</keyword>
<dbReference type="PROSITE" id="PS50893">
    <property type="entry name" value="ABC_TRANSPORTER_2"/>
    <property type="match status" value="1"/>
</dbReference>
<feature type="transmembrane region" description="Helical" evidence="11">
    <location>
        <begin position="532"/>
        <end position="558"/>
    </location>
</feature>
<feature type="transmembrane region" description="Helical" evidence="11">
    <location>
        <begin position="502"/>
        <end position="526"/>
    </location>
</feature>
<protein>
    <recommendedName>
        <fullName evidence="10">Protein white</fullName>
    </recommendedName>
</protein>
<feature type="transmembrane region" description="Helical" evidence="11">
    <location>
        <begin position="423"/>
        <end position="442"/>
    </location>
</feature>
<dbReference type="OrthoDB" id="66620at2759"/>
<dbReference type="Gene3D" id="3.40.50.300">
    <property type="entry name" value="P-loop containing nucleotide triphosphate hydrolases"/>
    <property type="match status" value="1"/>
</dbReference>
<dbReference type="InterPro" id="IPR013525">
    <property type="entry name" value="ABC2_TM"/>
</dbReference>
<evidence type="ECO:0000256" key="11">
    <source>
        <dbReference type="SAM" id="Phobius"/>
    </source>
</evidence>
<evidence type="ECO:0000313" key="14">
    <source>
        <dbReference type="Proteomes" id="UP001153737"/>
    </source>
</evidence>
<evidence type="ECO:0000256" key="8">
    <source>
        <dbReference type="ARBA" id="ARBA00022989"/>
    </source>
</evidence>
<evidence type="ECO:0000256" key="2">
    <source>
        <dbReference type="ARBA" id="ARBA00005814"/>
    </source>
</evidence>
<feature type="domain" description="ABC transporter" evidence="12">
    <location>
        <begin position="85"/>
        <end position="325"/>
    </location>
</feature>
<gene>
    <name evidence="13" type="ORF">PHAECO_LOCUS5050</name>
</gene>
<dbReference type="EMBL" id="OU896721">
    <property type="protein sequence ID" value="CAH1154007.1"/>
    <property type="molecule type" value="Genomic_DNA"/>
</dbReference>
<keyword evidence="14" id="KW-1185">Reference proteome</keyword>
<dbReference type="NCBIfam" id="TIGR00955">
    <property type="entry name" value="3a01204"/>
    <property type="match status" value="1"/>
</dbReference>
<dbReference type="Proteomes" id="UP001153737">
    <property type="component" value="Chromosome 15"/>
</dbReference>
<dbReference type="FunFam" id="3.40.50.300:FF:001225">
    <property type="entry name" value="ATP-binding cassette sub-family G member"/>
    <property type="match status" value="1"/>
</dbReference>
<evidence type="ECO:0000256" key="9">
    <source>
        <dbReference type="ARBA" id="ARBA00023136"/>
    </source>
</evidence>
<comment type="subcellular location">
    <subcellularLocation>
        <location evidence="1">Membrane</location>
        <topology evidence="1">Multi-pass membrane protein</topology>
    </subcellularLocation>
</comment>
<evidence type="ECO:0000256" key="4">
    <source>
        <dbReference type="ARBA" id="ARBA00022474"/>
    </source>
</evidence>
<dbReference type="Pfam" id="PF01061">
    <property type="entry name" value="ABC2_membrane"/>
    <property type="match status" value="1"/>
</dbReference>
<dbReference type="PANTHER" id="PTHR48041:SF129">
    <property type="entry name" value="PROTEIN WHITE"/>
    <property type="match status" value="1"/>
</dbReference>
<evidence type="ECO:0000256" key="6">
    <source>
        <dbReference type="ARBA" id="ARBA00022741"/>
    </source>
</evidence>
<evidence type="ECO:0000256" key="5">
    <source>
        <dbReference type="ARBA" id="ARBA00022692"/>
    </source>
</evidence>
<dbReference type="InterPro" id="IPR043926">
    <property type="entry name" value="ABCG_dom"/>
</dbReference>
<dbReference type="GO" id="GO:0005524">
    <property type="term" value="F:ATP binding"/>
    <property type="evidence" value="ECO:0007669"/>
    <property type="project" value="UniProtKB-KW"/>
</dbReference>
<comment type="similarity">
    <text evidence="2">Belongs to the ABC transporter superfamily. ABCG family. Eye pigment precursor importer (TC 3.A.1.204) subfamily.</text>
</comment>
<evidence type="ECO:0000313" key="13">
    <source>
        <dbReference type="EMBL" id="CAH1154007.1"/>
    </source>
</evidence>
<dbReference type="SMART" id="SM00382">
    <property type="entry name" value="AAA"/>
    <property type="match status" value="1"/>
</dbReference>
<dbReference type="InterPro" id="IPR003439">
    <property type="entry name" value="ABC_transporter-like_ATP-bd"/>
</dbReference>
<keyword evidence="8 11" id="KW-1133">Transmembrane helix</keyword>
<dbReference type="InterPro" id="IPR005284">
    <property type="entry name" value="Pigment_permease/Abcg"/>
</dbReference>